<dbReference type="EMBL" id="AP018732">
    <property type="protein sequence ID" value="BBE41452.1"/>
    <property type="molecule type" value="Genomic_DNA"/>
</dbReference>
<dbReference type="NCBIfam" id="TIGR00270">
    <property type="entry name" value="multiprotein bridging factor aMBF1"/>
    <property type="match status" value="1"/>
</dbReference>
<feature type="compositionally biased region" description="Polar residues" evidence="1">
    <location>
        <begin position="43"/>
        <end position="54"/>
    </location>
</feature>
<evidence type="ECO:0000259" key="2">
    <source>
        <dbReference type="PROSITE" id="PS50943"/>
    </source>
</evidence>
<dbReference type="InterPro" id="IPR001387">
    <property type="entry name" value="Cro/C1-type_HTH"/>
</dbReference>
<evidence type="ECO:0000313" key="4">
    <source>
        <dbReference type="Proteomes" id="UP000509448"/>
    </source>
</evidence>
<dbReference type="SMART" id="SM00530">
    <property type="entry name" value="HTH_XRE"/>
    <property type="match status" value="1"/>
</dbReference>
<reference evidence="3 4" key="1">
    <citation type="journal article" date="2019" name="ISME J.">
        <title>Isolation and characterization of a thermophilic sulfur- and iron-reducing thaumarchaeote from a terrestrial acidic hot spring.</title>
        <authorList>
            <person name="Kato S."/>
            <person name="Itoh T."/>
            <person name="Yuki M."/>
            <person name="Nagamori M."/>
            <person name="Ohnishi M."/>
            <person name="Uematsu K."/>
            <person name="Suzuki K."/>
            <person name="Takashina T."/>
            <person name="Ohkuma M."/>
        </authorList>
    </citation>
    <scope>NUCLEOTIDE SEQUENCE [LARGE SCALE GENOMIC DNA]</scope>
    <source>
        <strain evidence="3 4">NAS-02</strain>
    </source>
</reference>
<dbReference type="InterPro" id="IPR004451">
    <property type="entry name" value="MJ0586"/>
</dbReference>
<dbReference type="Pfam" id="PF01381">
    <property type="entry name" value="HTH_3"/>
    <property type="match status" value="1"/>
</dbReference>
<organism evidence="3 4">
    <name type="scientific">Conexivisphaera calida</name>
    <dbReference type="NCBI Taxonomy" id="1874277"/>
    <lineage>
        <taxon>Archaea</taxon>
        <taxon>Nitrososphaerota</taxon>
        <taxon>Conexivisphaeria</taxon>
        <taxon>Conexivisphaerales</taxon>
        <taxon>Conexivisphaeraceae</taxon>
        <taxon>Conexivisphaera</taxon>
    </lineage>
</organism>
<dbReference type="CDD" id="cd00093">
    <property type="entry name" value="HTH_XRE"/>
    <property type="match status" value="1"/>
</dbReference>
<dbReference type="PROSITE" id="PS50943">
    <property type="entry name" value="HTH_CROC1"/>
    <property type="match status" value="1"/>
</dbReference>
<dbReference type="AlphaFoldDB" id="A0A4P2VCG0"/>
<dbReference type="Gene3D" id="1.10.260.40">
    <property type="entry name" value="lambda repressor-like DNA-binding domains"/>
    <property type="match status" value="1"/>
</dbReference>
<feature type="domain" description="HTH cro/C1-type" evidence="2">
    <location>
        <begin position="82"/>
        <end position="140"/>
    </location>
</feature>
<accession>A0A4P2VCG0</accession>
<gene>
    <name evidence="3" type="ORF">NAS2_0038</name>
</gene>
<evidence type="ECO:0000256" key="1">
    <source>
        <dbReference type="SAM" id="MobiDB-lite"/>
    </source>
</evidence>
<keyword evidence="4" id="KW-1185">Reference proteome</keyword>
<feature type="region of interest" description="Disordered" evidence="1">
    <location>
        <begin position="40"/>
        <end position="67"/>
    </location>
</feature>
<dbReference type="Proteomes" id="UP000509448">
    <property type="component" value="Chromosome"/>
</dbReference>
<dbReference type="GO" id="GO:0003677">
    <property type="term" value="F:DNA binding"/>
    <property type="evidence" value="ECO:0007669"/>
    <property type="project" value="InterPro"/>
</dbReference>
<proteinExistence type="predicted"/>
<dbReference type="InterPro" id="IPR010982">
    <property type="entry name" value="Lambda_DNA-bd_dom_sf"/>
</dbReference>
<sequence length="142" mass="16093">MDMERCEVCGRPIYGKPYLVMIEGVVMRVCDECARLGTPYNPQPQANVGSTLSQRPVPHPRERPREEDLEELVVAPDYNKLVKDARERMGLTQEELAAKVGVKTSVISKVESGRFRPDIPTARRLEGVLKIKILTRMDELET</sequence>
<name>A0A4P2VCG0_9ARCH</name>
<protein>
    <submittedName>
        <fullName evidence="3">Uncharacterized HTH-type transcriptional regulator</fullName>
    </submittedName>
</protein>
<evidence type="ECO:0000313" key="3">
    <source>
        <dbReference type="EMBL" id="BBE41452.1"/>
    </source>
</evidence>
<dbReference type="SUPFAM" id="SSF47413">
    <property type="entry name" value="lambda repressor-like DNA-binding domains"/>
    <property type="match status" value="1"/>
</dbReference>
<dbReference type="KEGG" id="ccai:NAS2_0038"/>